<evidence type="ECO:0000313" key="2">
    <source>
        <dbReference type="Proteomes" id="UP000076152"/>
    </source>
</evidence>
<gene>
    <name evidence="1" type="ORF">IEC338SC_p3825</name>
</gene>
<dbReference type="RefSeq" id="WP_063099742.1">
    <property type="nucleotide sequence ID" value="NZ_CP015147.1"/>
</dbReference>
<dbReference type="EMBL" id="CP015147">
    <property type="protein sequence ID" value="AMX20885.1"/>
    <property type="molecule type" value="Genomic_DNA"/>
</dbReference>
<proteinExistence type="predicted"/>
<name>A0AB33BK35_ACIPI</name>
<dbReference type="AlphaFoldDB" id="A0AB33BK35"/>
<keyword evidence="1" id="KW-0614">Plasmid</keyword>
<evidence type="ECO:0000313" key="1">
    <source>
        <dbReference type="EMBL" id="AMX20885.1"/>
    </source>
</evidence>
<protein>
    <submittedName>
        <fullName evidence="1">Uncharacterized protein</fullName>
    </submittedName>
</protein>
<sequence length="87" mass="9796">MPLDKLQQTLLEIANRAYPAKAIIEYENGKLAGHPDFNWNDLPAALNDLENENLIEKDSVRISADNKITITGELKITSTGRNYLKQN</sequence>
<dbReference type="Proteomes" id="UP000076152">
    <property type="component" value="Plasmid pIEC338SC2"/>
</dbReference>
<accession>A0AB33BK35</accession>
<reference evidence="1 2" key="1">
    <citation type="submission" date="2016-04" db="EMBL/GenBank/DDBJ databases">
        <title>Complete genome sequencing of OXA-72 bearing Acinetobacter pittii strain IEC338SC.</title>
        <authorList>
            <person name="Brasiliense D.M."/>
            <person name="Lima K.V."/>
            <person name="Souza C.O."/>
            <person name="Dutra L.G."/>
            <person name="Mamizuka E.M."/>
            <person name="Perez-Chaparro P.J."/>
            <person name="McCulloch J.A."/>
        </authorList>
    </citation>
    <scope>NUCLEOTIDE SEQUENCE [LARGE SCALE GENOMIC DNA]</scope>
    <source>
        <strain evidence="1 2">IEC338SC</strain>
        <plasmid evidence="1 2">pIEC338SC2</plasmid>
    </source>
</reference>
<geneLocation type="plasmid" evidence="1 2">
    <name>pIEC338SC2</name>
</geneLocation>
<organism evidence="1 2">
    <name type="scientific">Acinetobacter pittii</name>
    <name type="common">Acinetobacter genomosp. 3</name>
    <dbReference type="NCBI Taxonomy" id="48296"/>
    <lineage>
        <taxon>Bacteria</taxon>
        <taxon>Pseudomonadati</taxon>
        <taxon>Pseudomonadota</taxon>
        <taxon>Gammaproteobacteria</taxon>
        <taxon>Moraxellales</taxon>
        <taxon>Moraxellaceae</taxon>
        <taxon>Acinetobacter</taxon>
        <taxon>Acinetobacter calcoaceticus/baumannii complex</taxon>
    </lineage>
</organism>